<dbReference type="KEGG" id="uma:UMAG_01964"/>
<evidence type="ECO:0000256" key="3">
    <source>
        <dbReference type="ARBA" id="ARBA00022692"/>
    </source>
</evidence>
<evidence type="ECO:0000256" key="7">
    <source>
        <dbReference type="SAM" id="Phobius"/>
    </source>
</evidence>
<dbReference type="GeneID" id="23562827"/>
<evidence type="ECO:0000256" key="5">
    <source>
        <dbReference type="ARBA" id="ARBA00023136"/>
    </source>
</evidence>
<dbReference type="InterPro" id="IPR036259">
    <property type="entry name" value="MFS_trans_sf"/>
</dbReference>
<dbReference type="PANTHER" id="PTHR23501:SF191">
    <property type="entry name" value="VACUOLAR BASIC AMINO ACID TRANSPORTER 4"/>
    <property type="match status" value="1"/>
</dbReference>
<evidence type="ECO:0000256" key="1">
    <source>
        <dbReference type="ARBA" id="ARBA00004127"/>
    </source>
</evidence>
<feature type="transmembrane region" description="Helical" evidence="7">
    <location>
        <begin position="199"/>
        <end position="222"/>
    </location>
</feature>
<dbReference type="Gene3D" id="1.20.1250.20">
    <property type="entry name" value="MFS general substrate transporter like domains"/>
    <property type="match status" value="1"/>
</dbReference>
<feature type="transmembrane region" description="Helical" evidence="7">
    <location>
        <begin position="268"/>
        <end position="289"/>
    </location>
</feature>
<proteinExistence type="predicted"/>
<feature type="domain" description="Major facilitator superfamily (MFS) profile" evidence="8">
    <location>
        <begin position="77"/>
        <end position="577"/>
    </location>
</feature>
<dbReference type="InterPro" id="IPR020846">
    <property type="entry name" value="MFS_dom"/>
</dbReference>
<dbReference type="EMBL" id="CM003142">
    <property type="protein sequence ID" value="KIS70816.1"/>
    <property type="molecule type" value="Genomic_DNA"/>
</dbReference>
<dbReference type="GO" id="GO:0015174">
    <property type="term" value="F:basic amino acid transmembrane transporter activity"/>
    <property type="evidence" value="ECO:0000318"/>
    <property type="project" value="GO_Central"/>
</dbReference>
<dbReference type="OrthoDB" id="3437016at2759"/>
<dbReference type="InterPro" id="IPR011701">
    <property type="entry name" value="MFS"/>
</dbReference>
<gene>
    <name evidence="9" type="ORF">UMAG_01964</name>
</gene>
<comment type="subcellular location">
    <subcellularLocation>
        <location evidence="1">Endomembrane system</location>
        <topology evidence="1">Multi-pass membrane protein</topology>
    </subcellularLocation>
</comment>
<sequence>MADGASETTPLKASHIHNGETNAKPDGSPSRPSYGTAPAHMTQDGLSSTTPSSSDCGNYDGASSKQNYPQGFKFAVIIVSLWVVLFMAALDGTIVVTLIASISSSFRASEKSGWLSTSYLLSVCAFSSIYGRLSDIIGRKGALLVALSFFTLGTCLCATAKTMNSLLIARFVAGIGGGGLLTTSSICMTDLVPLRQRGLWQGITNILFGSASALGGPLGGFINDAFGWRTAFGFQVPFLLVGAVCIATFVNIPLPASDQSWQKKLGRIDYLGSLSLISSSSCLLLAMSFLSGSLLPFSHPLVWGFLLGFLVTAMLFVLLEGWVVREPVMPLTLLTRKSPALIGASYFLGSFAHFATIFHFPLWFQSVRLQSASQAGLHLIPISFSAAAGSLWAGLYMRRTGKYWQANIVCCLLNIAATGYGALWNESTSAWSEYLTFCPQAFGTSAIFTFMLIGLIASVSKDKAAVATGTVYLFRSLGQVVGVSLSTALFQMLLQSQLCRNITPDLLPHPEQGAAGVKQLISALRHDTSLVPTLHPEPLRHAAQLSYMVAIKRVFLLVTLLNLLYLAVCWPVEEYELSDKLPATVSTRRDNEALPERQEETRA</sequence>
<feature type="transmembrane region" description="Helical" evidence="7">
    <location>
        <begin position="403"/>
        <end position="422"/>
    </location>
</feature>
<dbReference type="Pfam" id="PF07690">
    <property type="entry name" value="MFS_1"/>
    <property type="match status" value="1"/>
</dbReference>
<feature type="transmembrane region" description="Helical" evidence="7">
    <location>
        <begin position="301"/>
        <end position="319"/>
    </location>
</feature>
<dbReference type="PROSITE" id="PS50850">
    <property type="entry name" value="MFS"/>
    <property type="match status" value="1"/>
</dbReference>
<reference evidence="9 10" key="1">
    <citation type="journal article" date="2006" name="Nature">
        <title>Insights from the genome of the biotrophic fungal plant pathogen Ustilago maydis.</title>
        <authorList>
            <person name="Kamper J."/>
            <person name="Kahmann R."/>
            <person name="Bolker M."/>
            <person name="Ma L.J."/>
            <person name="Brefort T."/>
            <person name="Saville B.J."/>
            <person name="Banuett F."/>
            <person name="Kronstad J.W."/>
            <person name="Gold S.E."/>
            <person name="Muller O."/>
            <person name="Perlin M.H."/>
            <person name="Wosten H.A."/>
            <person name="de Vries R."/>
            <person name="Ruiz-Herrera J."/>
            <person name="Reynaga-Pena C.G."/>
            <person name="Snetselaar K."/>
            <person name="McCann M."/>
            <person name="Perez-Martin J."/>
            <person name="Feldbrugge M."/>
            <person name="Basse C.W."/>
            <person name="Steinberg G."/>
            <person name="Ibeas J.I."/>
            <person name="Holloman W."/>
            <person name="Guzman P."/>
            <person name="Farman M."/>
            <person name="Stajich J.E."/>
            <person name="Sentandreu R."/>
            <person name="Gonzalez-Prieto J.M."/>
            <person name="Kennell J.C."/>
            <person name="Molina L."/>
            <person name="Schirawski J."/>
            <person name="Mendoza-Mendoza A."/>
            <person name="Greilinger D."/>
            <person name="Munch K."/>
            <person name="Rossel N."/>
            <person name="Scherer M."/>
            <person name="Vranes M."/>
            <person name="Ladendorf O."/>
            <person name="Vincon V."/>
            <person name="Fuchs U."/>
            <person name="Sandrock B."/>
            <person name="Meng S."/>
            <person name="Ho E.C."/>
            <person name="Cahill M.J."/>
            <person name="Boyce K.J."/>
            <person name="Klose J."/>
            <person name="Klosterman S.J."/>
            <person name="Deelstra H.J."/>
            <person name="Ortiz-Castellanos L."/>
            <person name="Li W."/>
            <person name="Sanchez-Alonso P."/>
            <person name="Schreier P.H."/>
            <person name="Hauser-Hahn I."/>
            <person name="Vaupel M."/>
            <person name="Koopmann E."/>
            <person name="Friedrich G."/>
            <person name="Voss H."/>
            <person name="Schluter T."/>
            <person name="Margolis J."/>
            <person name="Platt D."/>
            <person name="Swimmer C."/>
            <person name="Gnirke A."/>
            <person name="Chen F."/>
            <person name="Vysotskaia V."/>
            <person name="Mannhaupt G."/>
            <person name="Guldener U."/>
            <person name="Munsterkotter M."/>
            <person name="Haase D."/>
            <person name="Oesterheld M."/>
            <person name="Mewes H.W."/>
            <person name="Mauceli E.W."/>
            <person name="DeCaprio D."/>
            <person name="Wade C.M."/>
            <person name="Butler J."/>
            <person name="Young S."/>
            <person name="Jaffe D.B."/>
            <person name="Calvo S."/>
            <person name="Nusbaum C."/>
            <person name="Galagan J."/>
            <person name="Birren B.W."/>
        </authorList>
    </citation>
    <scope>NUCLEOTIDE SEQUENCE [LARGE SCALE GENOMIC DNA]</scope>
    <source>
        <strain evidence="10">DSM 14603 / FGSC 9021 / UM521</strain>
    </source>
</reference>
<feature type="transmembrane region" description="Helical" evidence="7">
    <location>
        <begin position="442"/>
        <end position="460"/>
    </location>
</feature>
<dbReference type="RefSeq" id="XP_011387881.1">
    <property type="nucleotide sequence ID" value="XM_011389579.1"/>
</dbReference>
<feature type="transmembrane region" description="Helical" evidence="7">
    <location>
        <begin position="376"/>
        <end position="396"/>
    </location>
</feature>
<feature type="transmembrane region" description="Helical" evidence="7">
    <location>
        <begin position="167"/>
        <end position="187"/>
    </location>
</feature>
<dbReference type="VEuPathDB" id="FungiDB:UMAG_01964"/>
<dbReference type="GO" id="GO:0012505">
    <property type="term" value="C:endomembrane system"/>
    <property type="evidence" value="ECO:0007669"/>
    <property type="project" value="UniProtKB-SubCell"/>
</dbReference>
<keyword evidence="10" id="KW-1185">Reference proteome</keyword>
<feature type="transmembrane region" description="Helical" evidence="7">
    <location>
        <begin position="74"/>
        <end position="100"/>
    </location>
</feature>
<evidence type="ECO:0000313" key="9">
    <source>
        <dbReference type="EMBL" id="KIS70816.1"/>
    </source>
</evidence>
<dbReference type="Proteomes" id="UP000000561">
    <property type="component" value="Chromosome 3"/>
</dbReference>
<evidence type="ECO:0000313" key="10">
    <source>
        <dbReference type="Proteomes" id="UP000000561"/>
    </source>
</evidence>
<evidence type="ECO:0000256" key="2">
    <source>
        <dbReference type="ARBA" id="ARBA00022448"/>
    </source>
</evidence>
<accession>A0A0D1E544</accession>
<name>A0A0D1E544_MYCMD</name>
<feature type="transmembrane region" description="Helical" evidence="7">
    <location>
        <begin position="112"/>
        <end position="130"/>
    </location>
</feature>
<feature type="transmembrane region" description="Helical" evidence="7">
    <location>
        <begin position="142"/>
        <end position="161"/>
    </location>
</feature>
<keyword evidence="5 7" id="KW-0472">Membrane</keyword>
<protein>
    <recommendedName>
        <fullName evidence="8">Major facilitator superfamily (MFS) profile domain-containing protein</fullName>
    </recommendedName>
</protein>
<evidence type="ECO:0000256" key="4">
    <source>
        <dbReference type="ARBA" id="ARBA00022989"/>
    </source>
</evidence>
<dbReference type="GO" id="GO:0005886">
    <property type="term" value="C:plasma membrane"/>
    <property type="evidence" value="ECO:0000318"/>
    <property type="project" value="GO_Central"/>
</dbReference>
<dbReference type="SUPFAM" id="SSF103473">
    <property type="entry name" value="MFS general substrate transporter"/>
    <property type="match status" value="1"/>
</dbReference>
<feature type="region of interest" description="Disordered" evidence="6">
    <location>
        <begin position="1"/>
        <end position="58"/>
    </location>
</feature>
<organism evidence="9 10">
    <name type="scientific">Mycosarcoma maydis</name>
    <name type="common">Corn smut fungus</name>
    <name type="synonym">Ustilago maydis</name>
    <dbReference type="NCBI Taxonomy" id="5270"/>
    <lineage>
        <taxon>Eukaryota</taxon>
        <taxon>Fungi</taxon>
        <taxon>Dikarya</taxon>
        <taxon>Basidiomycota</taxon>
        <taxon>Ustilaginomycotina</taxon>
        <taxon>Ustilaginomycetes</taxon>
        <taxon>Ustilaginales</taxon>
        <taxon>Ustilaginaceae</taxon>
        <taxon>Mycosarcoma</taxon>
    </lineage>
</organism>
<dbReference type="InParanoid" id="A0A0D1E544"/>
<feature type="compositionally biased region" description="Polar residues" evidence="6">
    <location>
        <begin position="44"/>
        <end position="58"/>
    </location>
</feature>
<dbReference type="GO" id="GO:0000329">
    <property type="term" value="C:fungal-type vacuole membrane"/>
    <property type="evidence" value="ECO:0000318"/>
    <property type="project" value="GO_Central"/>
</dbReference>
<keyword evidence="2" id="KW-0813">Transport</keyword>
<evidence type="ECO:0000259" key="8">
    <source>
        <dbReference type="PROSITE" id="PS50850"/>
    </source>
</evidence>
<dbReference type="eggNOG" id="KOG0254">
    <property type="taxonomic scope" value="Eukaryota"/>
</dbReference>
<feature type="transmembrane region" description="Helical" evidence="7">
    <location>
        <begin position="234"/>
        <end position="256"/>
    </location>
</feature>
<feature type="transmembrane region" description="Helical" evidence="7">
    <location>
        <begin position="472"/>
        <end position="494"/>
    </location>
</feature>
<evidence type="ECO:0000256" key="6">
    <source>
        <dbReference type="SAM" id="MobiDB-lite"/>
    </source>
</evidence>
<keyword evidence="3 7" id="KW-0812">Transmembrane</keyword>
<dbReference type="GO" id="GO:0015802">
    <property type="term" value="P:basic amino acid transport"/>
    <property type="evidence" value="ECO:0000318"/>
    <property type="project" value="GO_Central"/>
</dbReference>
<dbReference type="GO" id="GO:0055085">
    <property type="term" value="P:transmembrane transport"/>
    <property type="evidence" value="ECO:0000318"/>
    <property type="project" value="GO_Central"/>
</dbReference>
<feature type="transmembrane region" description="Helical" evidence="7">
    <location>
        <begin position="340"/>
        <end position="364"/>
    </location>
</feature>
<keyword evidence="4 7" id="KW-1133">Transmembrane helix</keyword>
<dbReference type="AlphaFoldDB" id="A0A0D1E544"/>
<dbReference type="PANTHER" id="PTHR23501">
    <property type="entry name" value="MAJOR FACILITATOR SUPERFAMILY"/>
    <property type="match status" value="1"/>
</dbReference>
<feature type="compositionally biased region" description="Polar residues" evidence="6">
    <location>
        <begin position="1"/>
        <end position="11"/>
    </location>
</feature>
<dbReference type="OMA" id="WILCASM"/>